<organism evidence="2 3">
    <name type="scientific">Agromyces larvae</name>
    <dbReference type="NCBI Taxonomy" id="2929802"/>
    <lineage>
        <taxon>Bacteria</taxon>
        <taxon>Bacillati</taxon>
        <taxon>Actinomycetota</taxon>
        <taxon>Actinomycetes</taxon>
        <taxon>Micrococcales</taxon>
        <taxon>Microbacteriaceae</taxon>
        <taxon>Agromyces</taxon>
    </lineage>
</organism>
<evidence type="ECO:0000313" key="2">
    <source>
        <dbReference type="EMBL" id="UOE44308.1"/>
    </source>
</evidence>
<dbReference type="GO" id="GO:0016740">
    <property type="term" value="F:transferase activity"/>
    <property type="evidence" value="ECO:0007669"/>
    <property type="project" value="UniProtKB-KW"/>
</dbReference>
<evidence type="ECO:0000313" key="3">
    <source>
        <dbReference type="Proteomes" id="UP000832097"/>
    </source>
</evidence>
<dbReference type="Proteomes" id="UP000832097">
    <property type="component" value="Chromosome"/>
</dbReference>
<gene>
    <name evidence="2" type="ORF">MTO99_00485</name>
</gene>
<keyword evidence="2" id="KW-0808">Transferase</keyword>
<feature type="domain" description="Polysaccharide pyruvyl transferase" evidence="1">
    <location>
        <begin position="66"/>
        <end position="366"/>
    </location>
</feature>
<name>A0ABY4C2V5_9MICO</name>
<proteinExistence type="predicted"/>
<accession>A0ABY4C2V5</accession>
<keyword evidence="3" id="KW-1185">Reference proteome</keyword>
<dbReference type="EMBL" id="CP094528">
    <property type="protein sequence ID" value="UOE44308.1"/>
    <property type="molecule type" value="Genomic_DNA"/>
</dbReference>
<reference evidence="2 3" key="1">
    <citation type="submission" date="2022-03" db="EMBL/GenBank/DDBJ databases">
        <title>Mucilaginibacter sp. isolated from the gut of Protaetia brevitarsis seulensis larvae.</title>
        <authorList>
            <person name="Won M."/>
            <person name="Kim S.-J."/>
            <person name="Kwon S.-W."/>
        </authorList>
    </citation>
    <scope>NUCLEOTIDE SEQUENCE [LARGE SCALE GENOMIC DNA]</scope>
    <source>
        <strain evidence="2 3">CFWR-12</strain>
    </source>
</reference>
<evidence type="ECO:0000259" key="1">
    <source>
        <dbReference type="Pfam" id="PF04230"/>
    </source>
</evidence>
<dbReference type="Pfam" id="PF04230">
    <property type="entry name" value="PS_pyruv_trans"/>
    <property type="match status" value="1"/>
</dbReference>
<dbReference type="InterPro" id="IPR007345">
    <property type="entry name" value="Polysacch_pyruvyl_Trfase"/>
</dbReference>
<protein>
    <submittedName>
        <fullName evidence="2">Polysaccharide pyruvyl transferase family protein</fullName>
    </submittedName>
</protein>
<sequence>MCKPRDPPSASSDNLQCDRLARYPARSSFEHSQEGAVRFVVSKEPSLSDRYHPRVLVRSLPLESGNYGGLLQAYALQQALLVLGTNPMADRADRFDKYSSKRLKEAARRVIVALGYRNPGWLTRIARDADRRGVATFADRHIRSVPLYVSRQRVDAALVDSFDAFIVGSDQVWRRRYADPRPNLFEFLEPDDGRPRFSYAASFGRDDIDDYGAGLIAQTAELAQRLTAISVREASGVDLVWKNWALRAQQLIDPTFLVEPERYISLASTAVDPQPQGRVIDYVLDDNPAARRTVNGIMNHLGDASFSLLPPTPRSYWDFRRHREQFRRPSVEAWLGAIGSARFVITDSFHGTALSIIHHVPFVSILNPFRGAARLESLMDLFGLEDRIVEAGAAIPAAVVDRSIDWDRVDATIERERERATVYLCRALSGDRSWH</sequence>